<organism evidence="1 2">
    <name type="scientific">Brotocaccenecus cirricatena</name>
    <dbReference type="NCBI Taxonomy" id="3064195"/>
    <lineage>
        <taxon>Bacteria</taxon>
        <taxon>Bacillati</taxon>
        <taxon>Bacillota</taxon>
        <taxon>Clostridia</taxon>
        <taxon>Eubacteriales</taxon>
        <taxon>Oscillospiraceae</taxon>
        <taxon>Brotocaccenecus</taxon>
    </lineage>
</organism>
<protein>
    <submittedName>
        <fullName evidence="1">Uncharacterized protein</fullName>
    </submittedName>
</protein>
<dbReference type="RefSeq" id="WP_302927739.1">
    <property type="nucleotide sequence ID" value="NZ_JAJEPW010000003.1"/>
</dbReference>
<accession>A0AAE3DE44</accession>
<evidence type="ECO:0000313" key="2">
    <source>
        <dbReference type="Proteomes" id="UP001199319"/>
    </source>
</evidence>
<comment type="caution">
    <text evidence="1">The sequence shown here is derived from an EMBL/GenBank/DDBJ whole genome shotgun (WGS) entry which is preliminary data.</text>
</comment>
<name>A0AAE3DE44_9FIRM</name>
<proteinExistence type="predicted"/>
<keyword evidence="2" id="KW-1185">Reference proteome</keyword>
<evidence type="ECO:0000313" key="1">
    <source>
        <dbReference type="EMBL" id="MCC2128331.1"/>
    </source>
</evidence>
<sequence>MENASSESDIETAQKGQSPFWAKGSHLICRLRAANSARLFLKNGKPGNCRAFSFDEKVSHQ</sequence>
<gene>
    <name evidence="1" type="ORF">LKD37_02160</name>
</gene>
<dbReference type="Proteomes" id="UP001199319">
    <property type="component" value="Unassembled WGS sequence"/>
</dbReference>
<dbReference type="AlphaFoldDB" id="A0AAE3DE44"/>
<dbReference type="EMBL" id="JAJEPW010000003">
    <property type="protein sequence ID" value="MCC2128331.1"/>
    <property type="molecule type" value="Genomic_DNA"/>
</dbReference>
<reference evidence="1" key="1">
    <citation type="submission" date="2021-10" db="EMBL/GenBank/DDBJ databases">
        <title>Anaerobic single-cell dispensing facilitates the cultivation of human gut bacteria.</title>
        <authorList>
            <person name="Afrizal A."/>
        </authorList>
    </citation>
    <scope>NUCLEOTIDE SEQUENCE</scope>
    <source>
        <strain evidence="1">CLA-AA-H272</strain>
    </source>
</reference>